<dbReference type="Proteomes" id="UP000307999">
    <property type="component" value="Unassembled WGS sequence"/>
</dbReference>
<keyword evidence="16" id="KW-1185">Reference proteome</keyword>
<keyword evidence="6" id="KW-0479">Metal-binding</keyword>
<dbReference type="GO" id="GO:0030158">
    <property type="term" value="F:protein xylosyltransferase activity"/>
    <property type="evidence" value="ECO:0007669"/>
    <property type="project" value="InterPro"/>
</dbReference>
<evidence type="ECO:0000256" key="8">
    <source>
        <dbReference type="ARBA" id="ARBA00022968"/>
    </source>
</evidence>
<evidence type="ECO:0000256" key="14">
    <source>
        <dbReference type="ARBA" id="ARBA00042865"/>
    </source>
</evidence>
<keyword evidence="3" id="KW-0328">Glycosyltransferase</keyword>
<keyword evidence="5" id="KW-0812">Transmembrane</keyword>
<dbReference type="EMBL" id="SWDB01000022">
    <property type="protein sequence ID" value="TKB45175.1"/>
    <property type="molecule type" value="Genomic_DNA"/>
</dbReference>
<keyword evidence="8" id="KW-0735">Signal-anchor</keyword>
<gene>
    <name evidence="15" type="ORF">E8M12_10135</name>
</gene>
<evidence type="ECO:0000256" key="10">
    <source>
        <dbReference type="ARBA" id="ARBA00023034"/>
    </source>
</evidence>
<evidence type="ECO:0000256" key="7">
    <source>
        <dbReference type="ARBA" id="ARBA00022824"/>
    </source>
</evidence>
<reference evidence="15 16" key="1">
    <citation type="submission" date="2019-04" db="EMBL/GenBank/DDBJ databases">
        <title>Thalassotalea guangxiensis sp. nov., isolated from sediment of the coastal wetland.</title>
        <authorList>
            <person name="Zheng S."/>
            <person name="Zhang D."/>
        </authorList>
    </citation>
    <scope>NUCLEOTIDE SEQUENCE [LARGE SCALE GENOMIC DNA]</scope>
    <source>
        <strain evidence="15 16">ZS-4</strain>
    </source>
</reference>
<comment type="subcellular location">
    <subcellularLocation>
        <location evidence="2">Endoplasmic reticulum membrane</location>
        <topology evidence="2">Single-pass type II membrane protein</topology>
    </subcellularLocation>
    <subcellularLocation>
        <location evidence="1">Golgi apparatus membrane</location>
        <topology evidence="1">Single-pass type II membrane protein</topology>
    </subcellularLocation>
</comment>
<comment type="caution">
    <text evidence="15">The sequence shown here is derived from an EMBL/GenBank/DDBJ whole genome shotgun (WGS) entry which is preliminary data.</text>
</comment>
<keyword evidence="11" id="KW-0472">Membrane</keyword>
<dbReference type="PANTHER" id="PTHR46025">
    <property type="entry name" value="XYLOSYLTRANSFERASE OXT"/>
    <property type="match status" value="1"/>
</dbReference>
<accession>A0A4V5NUG1</accession>
<dbReference type="PANTHER" id="PTHR46025:SF3">
    <property type="entry name" value="XYLOSYLTRANSFERASE OXT"/>
    <property type="match status" value="1"/>
</dbReference>
<dbReference type="RefSeq" id="WP_136736033.1">
    <property type="nucleotide sequence ID" value="NZ_SWDB01000022.1"/>
</dbReference>
<dbReference type="InterPro" id="IPR003406">
    <property type="entry name" value="Glyco_trans_14"/>
</dbReference>
<evidence type="ECO:0000256" key="2">
    <source>
        <dbReference type="ARBA" id="ARBA00004648"/>
    </source>
</evidence>
<organism evidence="15 16">
    <name type="scientific">Thalassotalea mangrovi</name>
    <dbReference type="NCBI Taxonomy" id="2572245"/>
    <lineage>
        <taxon>Bacteria</taxon>
        <taxon>Pseudomonadati</taxon>
        <taxon>Pseudomonadota</taxon>
        <taxon>Gammaproteobacteria</taxon>
        <taxon>Alteromonadales</taxon>
        <taxon>Colwelliaceae</taxon>
        <taxon>Thalassotalea</taxon>
    </lineage>
</organism>
<evidence type="ECO:0000256" key="12">
    <source>
        <dbReference type="ARBA" id="ARBA00023157"/>
    </source>
</evidence>
<keyword evidence="9" id="KW-1133">Transmembrane helix</keyword>
<proteinExistence type="predicted"/>
<evidence type="ECO:0000256" key="11">
    <source>
        <dbReference type="ARBA" id="ARBA00023136"/>
    </source>
</evidence>
<evidence type="ECO:0000256" key="1">
    <source>
        <dbReference type="ARBA" id="ARBA00004323"/>
    </source>
</evidence>
<evidence type="ECO:0000256" key="5">
    <source>
        <dbReference type="ARBA" id="ARBA00022692"/>
    </source>
</evidence>
<dbReference type="GO" id="GO:0015012">
    <property type="term" value="P:heparan sulfate proteoglycan biosynthetic process"/>
    <property type="evidence" value="ECO:0007669"/>
    <property type="project" value="TreeGrafter"/>
</dbReference>
<keyword evidence="13" id="KW-0325">Glycoprotein</keyword>
<sequence>MPLAYAILAHEPFSRLRPLLDCLTDNGDIIVLHYDLATPHANDIELIKRYFPKVILAERVRVEWGESSIVFATLNCLRALQQAGANYEYVTLLSGSCFPVKGSTHIEQFLHNFDGAEFIEAVNVEHQRWITEGIQQERWQLPHWCNWRHHPKWFSWSIRILSWLGVKRRFPLDCPVHMGSQWWTLSHGMVEKILTLCEQTPELLTFLKHTWIPDEFFFQTLVAHLIKDKSNIHPPLMNYRFNCKGIPKTYSINDLNELVRLPENKCFTRKIQARDEKFVSLFRRVYLNQMPVPEEINIVAHSKVPDNLRWYKRECLFSDNLDQLPVPCSVLIWHKGAEGVLPGLYHALSQNMTDMGVFANLFAADTIGYGKQPPLPGYEAGDTSLRDYDRMEFIQQLCLRDPKGIVFLYQFSVADKFLKAISSASQVQLLEVFAANDNQINDFTRLEKEQVESRWQKKHVAQFTSDNIEGLCRCITAHQQASVFYQALNGTKDYSKNVINGEPDGKVKHTQ</sequence>
<evidence type="ECO:0000313" key="15">
    <source>
        <dbReference type="EMBL" id="TKB45175.1"/>
    </source>
</evidence>
<keyword evidence="7" id="KW-0256">Endoplasmic reticulum</keyword>
<dbReference type="GO" id="GO:0016020">
    <property type="term" value="C:membrane"/>
    <property type="evidence" value="ECO:0007669"/>
    <property type="project" value="InterPro"/>
</dbReference>
<keyword evidence="12" id="KW-1015">Disulfide bond</keyword>
<evidence type="ECO:0000256" key="9">
    <source>
        <dbReference type="ARBA" id="ARBA00022989"/>
    </source>
</evidence>
<evidence type="ECO:0000313" key="16">
    <source>
        <dbReference type="Proteomes" id="UP000307999"/>
    </source>
</evidence>
<evidence type="ECO:0000256" key="3">
    <source>
        <dbReference type="ARBA" id="ARBA00022676"/>
    </source>
</evidence>
<evidence type="ECO:0000256" key="4">
    <source>
        <dbReference type="ARBA" id="ARBA00022679"/>
    </source>
</evidence>
<dbReference type="GO" id="GO:0050650">
    <property type="term" value="P:chondroitin sulfate proteoglycan biosynthetic process"/>
    <property type="evidence" value="ECO:0007669"/>
    <property type="project" value="TreeGrafter"/>
</dbReference>
<evidence type="ECO:0000256" key="6">
    <source>
        <dbReference type="ARBA" id="ARBA00022723"/>
    </source>
</evidence>
<name>A0A4V5NUG1_9GAMM</name>
<dbReference type="Pfam" id="PF02485">
    <property type="entry name" value="Branch"/>
    <property type="match status" value="1"/>
</dbReference>
<keyword evidence="10" id="KW-0333">Golgi apparatus</keyword>
<dbReference type="InterPro" id="IPR043538">
    <property type="entry name" value="XYLT"/>
</dbReference>
<evidence type="ECO:0000256" key="13">
    <source>
        <dbReference type="ARBA" id="ARBA00023180"/>
    </source>
</evidence>
<protein>
    <recommendedName>
        <fullName evidence="14">Peptide O-xylosyltransferase</fullName>
    </recommendedName>
</protein>
<dbReference type="GO" id="GO:0046872">
    <property type="term" value="F:metal ion binding"/>
    <property type="evidence" value="ECO:0007669"/>
    <property type="project" value="UniProtKB-KW"/>
</dbReference>
<keyword evidence="4" id="KW-0808">Transferase</keyword>
<dbReference type="OrthoDB" id="7943907at2"/>
<dbReference type="AlphaFoldDB" id="A0A4V5NUG1"/>